<protein>
    <submittedName>
        <fullName evidence="3">Hypothetical_protein</fullName>
    </submittedName>
</protein>
<evidence type="ECO:0000313" key="2">
    <source>
        <dbReference type="EMBL" id="CAI9942204.1"/>
    </source>
</evidence>
<reference evidence="3 4" key="2">
    <citation type="submission" date="2024-07" db="EMBL/GenBank/DDBJ databases">
        <authorList>
            <person name="Akdeniz Z."/>
        </authorList>
    </citation>
    <scope>NUCLEOTIDE SEQUENCE [LARGE SCALE GENOMIC DNA]</scope>
</reference>
<comment type="caution">
    <text evidence="2">The sequence shown here is derived from an EMBL/GenBank/DDBJ whole genome shotgun (WGS) entry which is preliminary data.</text>
</comment>
<sequence length="430" mass="50227">MNKSSKINELNVQNGENQALAAQLIILNLQLQQIQEQNKKQFHLLAAQNELQQETLYNEVQALQKLLIDFIHPNSNYNSNTQNSLELSVSELLNPAFKSQIPDNIEMSVYLERIKQDNETINAIELQKSQLQDELCIQSSHIQQLEQSEQNLKNKLESTARELTNSVQKMLQNNLNEQKEVNKLKQMVQSGFKESQSTEQNETIKQLENRIKYDQVVMKLKEQTSNRLLKQLEIAQQQIEQLNKQINNDKQTHMDQLEKKQYIINQMKMSKGNNNNIAQQLKQYFTYKQQIKQLTGQVGNLEQSNGNHKNEITNLKQQLEQLNKYQINNIKQLNDAKQQITQLTEQNAENKRIYLYTKDDLLMLQEEYDSRLKQISNSLIQYKLEILWLEDDHIIVAPQNTNEVQLTYDDDNNIIGVIASPQSDKQSSFI</sequence>
<organism evidence="2">
    <name type="scientific">Hexamita inflata</name>
    <dbReference type="NCBI Taxonomy" id="28002"/>
    <lineage>
        <taxon>Eukaryota</taxon>
        <taxon>Metamonada</taxon>
        <taxon>Diplomonadida</taxon>
        <taxon>Hexamitidae</taxon>
        <taxon>Hexamitinae</taxon>
        <taxon>Hexamita</taxon>
    </lineage>
</organism>
<accession>A0AA86U5W7</accession>
<dbReference type="EMBL" id="CAXDID020000258">
    <property type="protein sequence ID" value="CAL6066107.1"/>
    <property type="molecule type" value="Genomic_DNA"/>
</dbReference>
<reference evidence="2" key="1">
    <citation type="submission" date="2023-06" db="EMBL/GenBank/DDBJ databases">
        <authorList>
            <person name="Kurt Z."/>
        </authorList>
    </citation>
    <scope>NUCLEOTIDE SEQUENCE</scope>
</reference>
<dbReference type="EMBL" id="CATOUU010000698">
    <property type="protein sequence ID" value="CAI9942204.1"/>
    <property type="molecule type" value="Genomic_DNA"/>
</dbReference>
<proteinExistence type="predicted"/>
<feature type="coiled-coil region" evidence="1">
    <location>
        <begin position="218"/>
        <end position="259"/>
    </location>
</feature>
<name>A0AA86U5W7_9EUKA</name>
<dbReference type="AlphaFoldDB" id="A0AA86U5W7"/>
<dbReference type="Proteomes" id="UP001642409">
    <property type="component" value="Unassembled WGS sequence"/>
</dbReference>
<feature type="coiled-coil region" evidence="1">
    <location>
        <begin position="114"/>
        <end position="187"/>
    </location>
</feature>
<gene>
    <name evidence="2" type="ORF">HINF_LOCUS29849</name>
    <name evidence="3" type="ORF">HINF_LOCUS52163</name>
</gene>
<keyword evidence="1" id="KW-0175">Coiled coil</keyword>
<evidence type="ECO:0000256" key="1">
    <source>
        <dbReference type="SAM" id="Coils"/>
    </source>
</evidence>
<feature type="coiled-coil region" evidence="1">
    <location>
        <begin position="291"/>
        <end position="353"/>
    </location>
</feature>
<keyword evidence="4" id="KW-1185">Reference proteome</keyword>
<evidence type="ECO:0000313" key="3">
    <source>
        <dbReference type="EMBL" id="CAL6066107.1"/>
    </source>
</evidence>
<evidence type="ECO:0000313" key="4">
    <source>
        <dbReference type="Proteomes" id="UP001642409"/>
    </source>
</evidence>